<sequence length="79" mass="9424">MKQMAKCIYCSSLFIDERYEAGYEYCLDEKCQKIGLDVSEREFRKVYTPALLHKSNYFWVKKTELKSLNVRADLLEQTN</sequence>
<dbReference type="EMBL" id="LR797130">
    <property type="protein sequence ID" value="CAB4188858.1"/>
    <property type="molecule type" value="Genomic_DNA"/>
</dbReference>
<evidence type="ECO:0000313" key="2">
    <source>
        <dbReference type="EMBL" id="CAB4146173.1"/>
    </source>
</evidence>
<evidence type="ECO:0000313" key="1">
    <source>
        <dbReference type="EMBL" id="CAB4135659.1"/>
    </source>
</evidence>
<evidence type="ECO:0000313" key="6">
    <source>
        <dbReference type="EMBL" id="CAB4179575.1"/>
    </source>
</evidence>
<accession>A0A6J5PSM7</accession>
<evidence type="ECO:0000313" key="3">
    <source>
        <dbReference type="EMBL" id="CAB4150888.1"/>
    </source>
</evidence>
<dbReference type="EMBL" id="LR798423">
    <property type="protein sequence ID" value="CAB5230689.1"/>
    <property type="molecule type" value="Genomic_DNA"/>
</dbReference>
<dbReference type="EMBL" id="LR796709">
    <property type="protein sequence ID" value="CAB4161526.1"/>
    <property type="molecule type" value="Genomic_DNA"/>
</dbReference>
<proteinExistence type="predicted"/>
<gene>
    <name evidence="6" type="ORF">UFOVP1031_153</name>
    <name evidence="7" type="ORF">UFOVP1172_139</name>
    <name evidence="8" type="ORF">UFOVP1240_44</name>
    <name evidence="9" type="ORF">UFOVP1486_101</name>
    <name evidence="11" type="ORF">UFOVP1578_68</name>
    <name evidence="10" type="ORF">UFOVP1630_60</name>
    <name evidence="1" type="ORF">UFOVP288_61</name>
    <name evidence="2" type="ORF">UFOVP483_135</name>
    <name evidence="3" type="ORF">UFOVP573_54</name>
    <name evidence="4" type="ORF">UFOVP769_61</name>
    <name evidence="5" type="ORF">UFOVP962_29</name>
</gene>
<dbReference type="EMBL" id="LR796917">
    <property type="protein sequence ID" value="CAB4174152.1"/>
    <property type="molecule type" value="Genomic_DNA"/>
</dbReference>
<dbReference type="EMBL" id="LR796305">
    <property type="protein sequence ID" value="CAB4135659.1"/>
    <property type="molecule type" value="Genomic_DNA"/>
</dbReference>
<evidence type="ECO:0000313" key="4">
    <source>
        <dbReference type="EMBL" id="CAB4161526.1"/>
    </source>
</evidence>
<dbReference type="EMBL" id="LR796548">
    <property type="protein sequence ID" value="CAB4150888.1"/>
    <property type="molecule type" value="Genomic_DNA"/>
</dbReference>
<dbReference type="EMBL" id="LR797180">
    <property type="protein sequence ID" value="CAB4191968.1"/>
    <property type="molecule type" value="Genomic_DNA"/>
</dbReference>
<evidence type="ECO:0000313" key="8">
    <source>
        <dbReference type="EMBL" id="CAB4191968.1"/>
    </source>
</evidence>
<dbReference type="EMBL" id="LR796980">
    <property type="protein sequence ID" value="CAB4179575.1"/>
    <property type="molecule type" value="Genomic_DNA"/>
</dbReference>
<protein>
    <submittedName>
        <fullName evidence="5">Uncharacterized protein</fullName>
    </submittedName>
</protein>
<dbReference type="EMBL" id="LR797492">
    <property type="protein sequence ID" value="CAB4220057.1"/>
    <property type="molecule type" value="Genomic_DNA"/>
</dbReference>
<evidence type="ECO:0000313" key="9">
    <source>
        <dbReference type="EMBL" id="CAB4216193.1"/>
    </source>
</evidence>
<dbReference type="EMBL" id="LR797434">
    <property type="protein sequence ID" value="CAB4216193.1"/>
    <property type="molecule type" value="Genomic_DNA"/>
</dbReference>
<evidence type="ECO:0000313" key="11">
    <source>
        <dbReference type="EMBL" id="CAB5230689.1"/>
    </source>
</evidence>
<name>A0A6J5PSM7_9CAUD</name>
<evidence type="ECO:0000313" key="10">
    <source>
        <dbReference type="EMBL" id="CAB4220057.1"/>
    </source>
</evidence>
<dbReference type="EMBL" id="LR796461">
    <property type="protein sequence ID" value="CAB4146173.1"/>
    <property type="molecule type" value="Genomic_DNA"/>
</dbReference>
<evidence type="ECO:0000313" key="5">
    <source>
        <dbReference type="EMBL" id="CAB4174152.1"/>
    </source>
</evidence>
<organism evidence="5">
    <name type="scientific">uncultured Caudovirales phage</name>
    <dbReference type="NCBI Taxonomy" id="2100421"/>
    <lineage>
        <taxon>Viruses</taxon>
        <taxon>Duplodnaviria</taxon>
        <taxon>Heunggongvirae</taxon>
        <taxon>Uroviricota</taxon>
        <taxon>Caudoviricetes</taxon>
        <taxon>Peduoviridae</taxon>
        <taxon>Maltschvirus</taxon>
        <taxon>Maltschvirus maltsch</taxon>
    </lineage>
</organism>
<evidence type="ECO:0000313" key="7">
    <source>
        <dbReference type="EMBL" id="CAB4188858.1"/>
    </source>
</evidence>
<reference evidence="5" key="1">
    <citation type="submission" date="2020-05" db="EMBL/GenBank/DDBJ databases">
        <authorList>
            <person name="Chiriac C."/>
            <person name="Salcher M."/>
            <person name="Ghai R."/>
            <person name="Kavagutti S V."/>
        </authorList>
    </citation>
    <scope>NUCLEOTIDE SEQUENCE</scope>
</reference>